<keyword evidence="7" id="KW-0067">ATP-binding</keyword>
<proteinExistence type="predicted"/>
<feature type="transmembrane region" description="Helical" evidence="9">
    <location>
        <begin position="225"/>
        <end position="242"/>
    </location>
</feature>
<keyword evidence="4" id="KW-0808">Transferase</keyword>
<dbReference type="Pfam" id="PF00512">
    <property type="entry name" value="HisKA"/>
    <property type="match status" value="1"/>
</dbReference>
<dbReference type="InterPro" id="IPR036890">
    <property type="entry name" value="HATPase_C_sf"/>
</dbReference>
<evidence type="ECO:0000256" key="6">
    <source>
        <dbReference type="ARBA" id="ARBA00022777"/>
    </source>
</evidence>
<evidence type="ECO:0000256" key="8">
    <source>
        <dbReference type="ARBA" id="ARBA00023012"/>
    </source>
</evidence>
<feature type="transmembrane region" description="Helical" evidence="9">
    <location>
        <begin position="254"/>
        <end position="275"/>
    </location>
</feature>
<evidence type="ECO:0000313" key="14">
    <source>
        <dbReference type="Proteomes" id="UP000315971"/>
    </source>
</evidence>
<dbReference type="InterPro" id="IPR003594">
    <property type="entry name" value="HATPase_dom"/>
</dbReference>
<feature type="domain" description="PAC" evidence="12">
    <location>
        <begin position="660"/>
        <end position="712"/>
    </location>
</feature>
<dbReference type="Pfam" id="PF17159">
    <property type="entry name" value="MASE3"/>
    <property type="match status" value="1"/>
</dbReference>
<dbReference type="SUPFAM" id="SSF55874">
    <property type="entry name" value="ATPase domain of HSP90 chaperone/DNA topoisomerase II/histidine kinase"/>
    <property type="match status" value="1"/>
</dbReference>
<dbReference type="CDD" id="cd00075">
    <property type="entry name" value="HATPase"/>
    <property type="match status" value="1"/>
</dbReference>
<keyword evidence="9" id="KW-0472">Membrane</keyword>
<keyword evidence="14" id="KW-1185">Reference proteome</keyword>
<evidence type="ECO:0000256" key="2">
    <source>
        <dbReference type="ARBA" id="ARBA00012438"/>
    </source>
</evidence>
<dbReference type="InterPro" id="IPR036097">
    <property type="entry name" value="HisK_dim/P_sf"/>
</dbReference>
<dbReference type="GO" id="GO:0000155">
    <property type="term" value="F:phosphorelay sensor kinase activity"/>
    <property type="evidence" value="ECO:0007669"/>
    <property type="project" value="InterPro"/>
</dbReference>
<dbReference type="PROSITE" id="PS50113">
    <property type="entry name" value="PAC"/>
    <property type="match status" value="2"/>
</dbReference>
<feature type="domain" description="PAC" evidence="12">
    <location>
        <begin position="535"/>
        <end position="588"/>
    </location>
</feature>
<dbReference type="SMART" id="SM00388">
    <property type="entry name" value="HisKA"/>
    <property type="match status" value="1"/>
</dbReference>
<dbReference type="InterPro" id="IPR033425">
    <property type="entry name" value="MASE3"/>
</dbReference>
<reference evidence="13 14" key="1">
    <citation type="submission" date="2017-05" db="EMBL/GenBank/DDBJ databases">
        <authorList>
            <person name="Varghese N."/>
            <person name="Submissions S."/>
        </authorList>
    </citation>
    <scope>NUCLEOTIDE SEQUENCE [LARGE SCALE GENOMIC DNA]</scope>
    <source>
        <strain evidence="13 14">DSM 21342</strain>
    </source>
</reference>
<dbReference type="PRINTS" id="PR00344">
    <property type="entry name" value="BCTRLSENSOR"/>
</dbReference>
<evidence type="ECO:0000256" key="3">
    <source>
        <dbReference type="ARBA" id="ARBA00022553"/>
    </source>
</evidence>
<dbReference type="Pfam" id="PF13426">
    <property type="entry name" value="PAS_9"/>
    <property type="match status" value="1"/>
</dbReference>
<dbReference type="Gene3D" id="3.30.565.10">
    <property type="entry name" value="Histidine kinase-like ATPase, C-terminal domain"/>
    <property type="match status" value="1"/>
</dbReference>
<feature type="domain" description="Histidine kinase" evidence="10">
    <location>
        <begin position="725"/>
        <end position="935"/>
    </location>
</feature>
<dbReference type="PROSITE" id="PS50112">
    <property type="entry name" value="PAS"/>
    <property type="match status" value="2"/>
</dbReference>
<dbReference type="InterPro" id="IPR000700">
    <property type="entry name" value="PAS-assoc_C"/>
</dbReference>
<feature type="domain" description="PAS" evidence="11">
    <location>
        <begin position="589"/>
        <end position="631"/>
    </location>
</feature>
<dbReference type="GO" id="GO:0005524">
    <property type="term" value="F:ATP binding"/>
    <property type="evidence" value="ECO:0007669"/>
    <property type="project" value="UniProtKB-KW"/>
</dbReference>
<evidence type="ECO:0000259" key="10">
    <source>
        <dbReference type="PROSITE" id="PS50109"/>
    </source>
</evidence>
<dbReference type="EC" id="2.7.13.3" evidence="2"/>
<dbReference type="Pfam" id="PF08447">
    <property type="entry name" value="PAS_3"/>
    <property type="match status" value="1"/>
</dbReference>
<keyword evidence="9" id="KW-0812">Transmembrane</keyword>
<dbReference type="CDD" id="cd00082">
    <property type="entry name" value="HisKA"/>
    <property type="match status" value="1"/>
</dbReference>
<keyword evidence="8" id="KW-0902">Two-component regulatory system</keyword>
<dbReference type="InterPro" id="IPR004358">
    <property type="entry name" value="Sig_transdc_His_kin-like_C"/>
</dbReference>
<evidence type="ECO:0000259" key="12">
    <source>
        <dbReference type="PROSITE" id="PS50113"/>
    </source>
</evidence>
<dbReference type="Gene3D" id="3.30.450.20">
    <property type="entry name" value="PAS domain"/>
    <property type="match status" value="3"/>
</dbReference>
<dbReference type="Proteomes" id="UP000315971">
    <property type="component" value="Unassembled WGS sequence"/>
</dbReference>
<dbReference type="SMART" id="SM00387">
    <property type="entry name" value="HATPase_c"/>
    <property type="match status" value="1"/>
</dbReference>
<dbReference type="InterPro" id="IPR035965">
    <property type="entry name" value="PAS-like_dom_sf"/>
</dbReference>
<dbReference type="SUPFAM" id="SSF47384">
    <property type="entry name" value="Homodimeric domain of signal transducing histidine kinase"/>
    <property type="match status" value="1"/>
</dbReference>
<protein>
    <recommendedName>
        <fullName evidence="2">histidine kinase</fullName>
        <ecNumber evidence="2">2.7.13.3</ecNumber>
    </recommendedName>
</protein>
<evidence type="ECO:0000256" key="7">
    <source>
        <dbReference type="ARBA" id="ARBA00022840"/>
    </source>
</evidence>
<dbReference type="PANTHER" id="PTHR43065:SF10">
    <property type="entry name" value="PEROXIDE STRESS-ACTIVATED HISTIDINE KINASE MAK3"/>
    <property type="match status" value="1"/>
</dbReference>
<keyword evidence="3" id="KW-0597">Phosphoprotein</keyword>
<feature type="transmembrane region" description="Helical" evidence="9">
    <location>
        <begin position="179"/>
        <end position="205"/>
    </location>
</feature>
<dbReference type="AlphaFoldDB" id="A0A521BXT7"/>
<dbReference type="SMART" id="SM00086">
    <property type="entry name" value="PAC"/>
    <property type="match status" value="2"/>
</dbReference>
<feature type="transmembrane region" description="Helical" evidence="9">
    <location>
        <begin position="110"/>
        <end position="133"/>
    </location>
</feature>
<dbReference type="InterPro" id="IPR003661">
    <property type="entry name" value="HisK_dim/P_dom"/>
</dbReference>
<dbReference type="SUPFAM" id="SSF55785">
    <property type="entry name" value="PYP-like sensor domain (PAS domain)"/>
    <property type="match status" value="3"/>
</dbReference>
<feature type="transmembrane region" description="Helical" evidence="9">
    <location>
        <begin position="76"/>
        <end position="98"/>
    </location>
</feature>
<dbReference type="Gene3D" id="1.10.287.130">
    <property type="match status" value="1"/>
</dbReference>
<evidence type="ECO:0000313" key="13">
    <source>
        <dbReference type="EMBL" id="SMO52013.1"/>
    </source>
</evidence>
<gene>
    <name evidence="13" type="ORF">SAMN06265350_10318</name>
</gene>
<dbReference type="InterPro" id="IPR005467">
    <property type="entry name" value="His_kinase_dom"/>
</dbReference>
<dbReference type="EMBL" id="FXSZ01000003">
    <property type="protein sequence ID" value="SMO52013.1"/>
    <property type="molecule type" value="Genomic_DNA"/>
</dbReference>
<evidence type="ECO:0000256" key="9">
    <source>
        <dbReference type="SAM" id="Phobius"/>
    </source>
</evidence>
<accession>A0A521BXT7</accession>
<dbReference type="PANTHER" id="PTHR43065">
    <property type="entry name" value="SENSOR HISTIDINE KINASE"/>
    <property type="match status" value="1"/>
</dbReference>
<dbReference type="InterPro" id="IPR001610">
    <property type="entry name" value="PAC"/>
</dbReference>
<feature type="domain" description="PAS" evidence="11">
    <location>
        <begin position="456"/>
        <end position="515"/>
    </location>
</feature>
<dbReference type="CDD" id="cd00130">
    <property type="entry name" value="PAS"/>
    <property type="match status" value="2"/>
</dbReference>
<dbReference type="InterPro" id="IPR013655">
    <property type="entry name" value="PAS_fold_3"/>
</dbReference>
<comment type="catalytic activity">
    <reaction evidence="1">
        <text>ATP + protein L-histidine = ADP + protein N-phospho-L-histidine.</text>
        <dbReference type="EC" id="2.7.13.3"/>
    </reaction>
</comment>
<keyword evidence="6" id="KW-0418">Kinase</keyword>
<sequence>MLGIIVLNKFNRLSATYKLPRQFIWTTLIICILPSVLNLLGVDFGFKNEILDISQLNDLTYESQQNLIYEALAGRFVHVMLVGMAIAIAFLTVILAFVDYSIKRDITTPIVGVALFCAGLFDVFHILTATRLINITNDNVDISAFTWLLSSGYHALILIIGTGMFLVQRPGKNQSDQLGHTSFITSISLIFILLTLLTINVLMNLPTLPESILTGPFYTHPYDGVPLILYFIAGVFVFPKFYEKYPSIFSQTLVLSLFPAIFTQLHMAFSAGVMFDNNFMIAHFMKLITYGIPFVGLCLNYLETLRNEKDAVQTLNEQYRERQKAEKLITGVLNSSSYVILAFESIRNEEGQIVDFKTLLSNPSANNMLRKLYRYSFADDLKGHTITELFPYVKKNGLYEEYVKVVESDKKVQDEYYSEHLNRWFYINAVRYLDGFVLVFDDITEIKRNAIELEESKNFIEKIANNTPTGILVIDVPTLKPLYINKQLPAIVGYSIDEMSQFTMNTMLDIVKGEDIGNFDAFVANMRNLKEGSVLENEYRFKHKNGSLRWLYSRQVAFRSDEFGNATQVLSVLQDVTERKIDQDKLLKSERKFRSLFEQSKDVIFIINRDGDVLDINESAVTLLGTDMKELRLSVLPEFFLNENEWKEFLKQISQRGSVTDFEVTLINAQRERIYVLITASAQYDAEGRTMFYQGIIHDITELKRNVQERIMSQKLDATGRVARTIAHEVRNPLTNVNLALEQLKQEISIEDNEDYNFYFDIIQRNCTRINVLITQLLNSTRAEYLQLERLSVNELLDASLELAIDRIKLNEIVVIKEYTSDDCYVAADAEKIKIALLNIIINAIEAMPPQKGVLTLRTLCKNAKAIIEIEDNGSGISEENIGKLFEPFYSDKENGTGLGLTSTQNIILNHNGNVDVESEEGLGTKFTVTFSLSPVE</sequence>
<feature type="transmembrane region" description="Helical" evidence="9">
    <location>
        <begin position="23"/>
        <end position="42"/>
    </location>
</feature>
<evidence type="ECO:0000256" key="5">
    <source>
        <dbReference type="ARBA" id="ARBA00022741"/>
    </source>
</evidence>
<evidence type="ECO:0000259" key="11">
    <source>
        <dbReference type="PROSITE" id="PS50112"/>
    </source>
</evidence>
<dbReference type="NCBIfam" id="TIGR00229">
    <property type="entry name" value="sensory_box"/>
    <property type="match status" value="2"/>
</dbReference>
<keyword evidence="5" id="KW-0547">Nucleotide-binding</keyword>
<feature type="transmembrane region" description="Helical" evidence="9">
    <location>
        <begin position="145"/>
        <end position="167"/>
    </location>
</feature>
<keyword evidence="9" id="KW-1133">Transmembrane helix</keyword>
<evidence type="ECO:0000256" key="1">
    <source>
        <dbReference type="ARBA" id="ARBA00000085"/>
    </source>
</evidence>
<dbReference type="InterPro" id="IPR000014">
    <property type="entry name" value="PAS"/>
</dbReference>
<name>A0A521BXT7_9SPHI</name>
<organism evidence="13 14">
    <name type="scientific">Solitalea koreensis</name>
    <dbReference type="NCBI Taxonomy" id="543615"/>
    <lineage>
        <taxon>Bacteria</taxon>
        <taxon>Pseudomonadati</taxon>
        <taxon>Bacteroidota</taxon>
        <taxon>Sphingobacteriia</taxon>
        <taxon>Sphingobacteriales</taxon>
        <taxon>Sphingobacteriaceae</taxon>
        <taxon>Solitalea</taxon>
    </lineage>
</organism>
<dbReference type="SMART" id="SM00091">
    <property type="entry name" value="PAS"/>
    <property type="match status" value="2"/>
</dbReference>
<dbReference type="PROSITE" id="PS50109">
    <property type="entry name" value="HIS_KIN"/>
    <property type="match status" value="1"/>
</dbReference>
<dbReference type="Pfam" id="PF02518">
    <property type="entry name" value="HATPase_c"/>
    <property type="match status" value="1"/>
</dbReference>
<evidence type="ECO:0000256" key="4">
    <source>
        <dbReference type="ARBA" id="ARBA00022679"/>
    </source>
</evidence>